<dbReference type="RefSeq" id="WP_045053782.1">
    <property type="nucleotide sequence ID" value="NZ_CAWMDP010000026.1"/>
</dbReference>
<gene>
    <name evidence="1" type="ORF">UH38_05535</name>
</gene>
<keyword evidence="2" id="KW-1185">Reference proteome</keyword>
<dbReference type="EMBL" id="JYON01000004">
    <property type="protein sequence ID" value="KJH72717.1"/>
    <property type="molecule type" value="Genomic_DNA"/>
</dbReference>
<comment type="caution">
    <text evidence="1">The sequence shown here is derived from an EMBL/GenBank/DDBJ whole genome shotgun (WGS) entry which is preliminary data.</text>
</comment>
<organism evidence="1 2">
    <name type="scientific">Aliterella atlantica CENA595</name>
    <dbReference type="NCBI Taxonomy" id="1618023"/>
    <lineage>
        <taxon>Bacteria</taxon>
        <taxon>Bacillati</taxon>
        <taxon>Cyanobacteriota</taxon>
        <taxon>Cyanophyceae</taxon>
        <taxon>Chroococcidiopsidales</taxon>
        <taxon>Aliterellaceae</taxon>
        <taxon>Aliterella</taxon>
    </lineage>
</organism>
<name>A0A0D8ZWG6_9CYAN</name>
<reference evidence="1 2" key="1">
    <citation type="submission" date="2015-02" db="EMBL/GenBank/DDBJ databases">
        <title>Draft genome of a novel marine cyanobacterium (Chroococcales) isolated from South Atlantic Ocean.</title>
        <authorList>
            <person name="Rigonato J."/>
            <person name="Alvarenga D.O."/>
            <person name="Branco L.H."/>
            <person name="Varani A.M."/>
            <person name="Brandini F.P."/>
            <person name="Fiore M.F."/>
        </authorList>
    </citation>
    <scope>NUCLEOTIDE SEQUENCE [LARGE SCALE GENOMIC DNA]</scope>
    <source>
        <strain evidence="1 2">CENA595</strain>
    </source>
</reference>
<evidence type="ECO:0000313" key="1">
    <source>
        <dbReference type="EMBL" id="KJH72717.1"/>
    </source>
</evidence>
<sequence>MAKRKKSNLEWIKETLELKPDHRWESPSGYKIFVADRGSVRFNVPQNWVFEPQENSFKFLDRKPPNDDCCLEMSFNRLPPRDDWDLFPLKPILKKVIADDSRDVIARGEIHTVKRQTARIMWTEIKFIDTQAEPREAFSRTCIGIGSNVQCLITFDYWVDQAEKLIPVWDEVMRSLTLGLYIRDPRTGLAYPD</sequence>
<dbReference type="OrthoDB" id="528549at2"/>
<dbReference type="AlphaFoldDB" id="A0A0D8ZWG6"/>
<evidence type="ECO:0000313" key="2">
    <source>
        <dbReference type="Proteomes" id="UP000032452"/>
    </source>
</evidence>
<accession>A0A0D8ZWG6</accession>
<dbReference type="STRING" id="1618023.UH38_05535"/>
<dbReference type="PATRIC" id="fig|1618023.3.peg.2253"/>
<protein>
    <submittedName>
        <fullName evidence="1">Uncharacterized protein</fullName>
    </submittedName>
</protein>
<dbReference type="Proteomes" id="UP000032452">
    <property type="component" value="Unassembled WGS sequence"/>
</dbReference>
<proteinExistence type="predicted"/>